<feature type="transmembrane region" description="Helical" evidence="1">
    <location>
        <begin position="55"/>
        <end position="78"/>
    </location>
</feature>
<comment type="caution">
    <text evidence="2">The sequence shown here is derived from an EMBL/GenBank/DDBJ whole genome shotgun (WGS) entry which is preliminary data.</text>
</comment>
<dbReference type="AlphaFoldDB" id="A0ABD5R3H3"/>
<evidence type="ECO:0000256" key="1">
    <source>
        <dbReference type="SAM" id="Phobius"/>
    </source>
</evidence>
<evidence type="ECO:0000313" key="3">
    <source>
        <dbReference type="Proteomes" id="UP001596118"/>
    </source>
</evidence>
<proteinExistence type="predicted"/>
<gene>
    <name evidence="2" type="ORF">ACFPM1_11525</name>
</gene>
<reference evidence="2 3" key="1">
    <citation type="journal article" date="2019" name="Int. J. Syst. Evol. Microbiol.">
        <title>The Global Catalogue of Microorganisms (GCM) 10K type strain sequencing project: providing services to taxonomists for standard genome sequencing and annotation.</title>
        <authorList>
            <consortium name="The Broad Institute Genomics Platform"/>
            <consortium name="The Broad Institute Genome Sequencing Center for Infectious Disease"/>
            <person name="Wu L."/>
            <person name="Ma J."/>
        </authorList>
    </citation>
    <scope>NUCLEOTIDE SEQUENCE [LARGE SCALE GENOMIC DNA]</scope>
    <source>
        <strain evidence="2 3">CGMCC 1.12124</strain>
    </source>
</reference>
<dbReference type="RefSeq" id="WP_256413108.1">
    <property type="nucleotide sequence ID" value="NZ_JANHDM010000017.1"/>
</dbReference>
<organism evidence="2 3">
    <name type="scientific">Halorubrum rubrum</name>
    <dbReference type="NCBI Taxonomy" id="1126240"/>
    <lineage>
        <taxon>Archaea</taxon>
        <taxon>Methanobacteriati</taxon>
        <taxon>Methanobacteriota</taxon>
        <taxon>Stenosarchaea group</taxon>
        <taxon>Halobacteria</taxon>
        <taxon>Halobacteriales</taxon>
        <taxon>Haloferacaceae</taxon>
        <taxon>Halorubrum</taxon>
    </lineage>
</organism>
<keyword evidence="1" id="KW-1133">Transmembrane helix</keyword>
<keyword evidence="1" id="KW-0812">Transmembrane</keyword>
<dbReference type="Proteomes" id="UP001596118">
    <property type="component" value="Unassembled WGS sequence"/>
</dbReference>
<keyword evidence="1" id="KW-0472">Membrane</keyword>
<sequence>MSELRNAVDPVRSTVSTATDHVVRAARTLSAGVGLAGWVLFWSRVVEAHYSQGDLVSAAFTTTVFVLPAIGALLWYVARSLDVDAIPTRVDVNAIGS</sequence>
<keyword evidence="3" id="KW-1185">Reference proteome</keyword>
<feature type="transmembrane region" description="Helical" evidence="1">
    <location>
        <begin position="25"/>
        <end position="43"/>
    </location>
</feature>
<name>A0ABD5R3H3_9EURY</name>
<dbReference type="EMBL" id="JBHSKY010000009">
    <property type="protein sequence ID" value="MFC5279379.1"/>
    <property type="molecule type" value="Genomic_DNA"/>
</dbReference>
<accession>A0ABD5R3H3</accession>
<protein>
    <submittedName>
        <fullName evidence="2">Uncharacterized protein</fullName>
    </submittedName>
</protein>
<evidence type="ECO:0000313" key="2">
    <source>
        <dbReference type="EMBL" id="MFC5279379.1"/>
    </source>
</evidence>